<dbReference type="AlphaFoldDB" id="J9CRR9"/>
<reference evidence="1" key="1">
    <citation type="journal article" date="2012" name="PLoS ONE">
        <title>Gene sets for utilization of primary and secondary nutrition supplies in the distal gut of endangered iberian lynx.</title>
        <authorList>
            <person name="Alcaide M."/>
            <person name="Messina E."/>
            <person name="Richter M."/>
            <person name="Bargiela R."/>
            <person name="Peplies J."/>
            <person name="Huws S.A."/>
            <person name="Newbold C.J."/>
            <person name="Golyshin P.N."/>
            <person name="Simon M.A."/>
            <person name="Lopez G."/>
            <person name="Yakimov M.M."/>
            <person name="Ferrer M."/>
        </authorList>
    </citation>
    <scope>NUCLEOTIDE SEQUENCE</scope>
</reference>
<proteinExistence type="predicted"/>
<organism evidence="1">
    <name type="scientific">gut metagenome</name>
    <dbReference type="NCBI Taxonomy" id="749906"/>
    <lineage>
        <taxon>unclassified sequences</taxon>
        <taxon>metagenomes</taxon>
        <taxon>organismal metagenomes</taxon>
    </lineage>
</organism>
<protein>
    <submittedName>
        <fullName evidence="1">Uncharacterized protein</fullName>
    </submittedName>
</protein>
<gene>
    <name evidence="1" type="ORF">EVA_09007</name>
</gene>
<name>J9CRR9_9ZZZZ</name>
<accession>J9CRR9</accession>
<comment type="caution">
    <text evidence="1">The sequence shown here is derived from an EMBL/GenBank/DDBJ whole genome shotgun (WGS) entry which is preliminary data.</text>
</comment>
<sequence>MGGLLRNTRKPCVFIKDETWQRSQQPLCIGVAGSI</sequence>
<dbReference type="EMBL" id="AMCI01002377">
    <property type="protein sequence ID" value="EJX02886.1"/>
    <property type="molecule type" value="Genomic_DNA"/>
</dbReference>
<evidence type="ECO:0000313" key="1">
    <source>
        <dbReference type="EMBL" id="EJX02886.1"/>
    </source>
</evidence>